<organism evidence="1 4">
    <name type="scientific">Methanohalophilus halophilus</name>
    <dbReference type="NCBI Taxonomy" id="2177"/>
    <lineage>
        <taxon>Archaea</taxon>
        <taxon>Methanobacteriati</taxon>
        <taxon>Methanobacteriota</taxon>
        <taxon>Stenosarchaea group</taxon>
        <taxon>Methanomicrobia</taxon>
        <taxon>Methanosarcinales</taxon>
        <taxon>Methanosarcinaceae</taxon>
        <taxon>Methanohalophilus</taxon>
    </lineage>
</organism>
<dbReference type="Pfam" id="PF09897">
    <property type="entry name" value="DUF2124"/>
    <property type="match status" value="1"/>
</dbReference>
<dbReference type="EMBL" id="FNMU01000007">
    <property type="protein sequence ID" value="SDW95988.1"/>
    <property type="molecule type" value="Genomic_DNA"/>
</dbReference>
<dbReference type="Proteomes" id="UP000267921">
    <property type="component" value="Unassembled WGS sequence"/>
</dbReference>
<dbReference type="Proteomes" id="UP000186879">
    <property type="component" value="Chromosome"/>
</dbReference>
<proteinExistence type="predicted"/>
<protein>
    <submittedName>
        <fullName evidence="2">DUF2124 domain-containing protein</fullName>
    </submittedName>
</protein>
<gene>
    <name evidence="1" type="ORF">BHR79_07845</name>
    <name evidence="2" type="ORF">EFE40_09060</name>
    <name evidence="3" type="ORF">SAMN04515625_1945</name>
</gene>
<sequence length="157" mass="17308">MEILEKSEGIGALLKSFASLSRESQKIIFIGTPGFCTPFAEIAAYSLRKSSKQMGFVANTDIEKAKQLIPTDMGMQLGDTIDYHADTVVLLGGLAMPKIGVEPEELKKTLESIYEGSQKKLLIGICFQSIFEKQGWTDTLNFDYIIDSDMAVSLKKT</sequence>
<dbReference type="KEGG" id="mhaz:BHR79_07845"/>
<dbReference type="GeneID" id="30583671"/>
<accession>A0A1L3Q3H7</accession>
<reference evidence="1 4" key="1">
    <citation type="submission" date="2016-10" db="EMBL/GenBank/DDBJ databases">
        <title>Methanohalophilus halophilus.</title>
        <authorList>
            <person name="L'haridon S."/>
        </authorList>
    </citation>
    <scope>NUCLEOTIDE SEQUENCE [LARGE SCALE GENOMIC DNA]</scope>
    <source>
        <strain evidence="1 4">Z-7982</strain>
    </source>
</reference>
<dbReference type="PIRSF" id="PIRSF004962">
    <property type="entry name" value="UCP004962"/>
    <property type="match status" value="1"/>
</dbReference>
<evidence type="ECO:0000313" key="6">
    <source>
        <dbReference type="Proteomes" id="UP000267921"/>
    </source>
</evidence>
<reference evidence="3 5" key="2">
    <citation type="submission" date="2016-10" db="EMBL/GenBank/DDBJ databases">
        <authorList>
            <person name="de Groot N.N."/>
        </authorList>
    </citation>
    <scope>NUCLEOTIDE SEQUENCE [LARGE SCALE GENOMIC DNA]</scope>
    <source>
        <strain evidence="3 5">Z-7982</strain>
    </source>
</reference>
<evidence type="ECO:0000313" key="2">
    <source>
        <dbReference type="EMBL" id="RNI07691.1"/>
    </source>
</evidence>
<dbReference type="InterPro" id="IPR009183">
    <property type="entry name" value="UCP004962"/>
</dbReference>
<dbReference type="EMBL" id="RJJG01000007">
    <property type="protein sequence ID" value="RNI07691.1"/>
    <property type="molecule type" value="Genomic_DNA"/>
</dbReference>
<dbReference type="STRING" id="2177.BHR79_07845"/>
<evidence type="ECO:0000313" key="5">
    <source>
        <dbReference type="Proteomes" id="UP000198669"/>
    </source>
</evidence>
<dbReference type="OrthoDB" id="64681at2157"/>
<evidence type="ECO:0000313" key="1">
    <source>
        <dbReference type="EMBL" id="APH39400.1"/>
    </source>
</evidence>
<dbReference type="RefSeq" id="WP_072561827.1">
    <property type="nucleotide sequence ID" value="NZ_CP017921.1"/>
</dbReference>
<dbReference type="EMBL" id="CP017921">
    <property type="protein sequence ID" value="APH39400.1"/>
    <property type="molecule type" value="Genomic_DNA"/>
</dbReference>
<dbReference type="AlphaFoldDB" id="A0A1L3Q3H7"/>
<evidence type="ECO:0000313" key="3">
    <source>
        <dbReference type="EMBL" id="SDW95988.1"/>
    </source>
</evidence>
<dbReference type="Proteomes" id="UP000198669">
    <property type="component" value="Unassembled WGS sequence"/>
</dbReference>
<evidence type="ECO:0000313" key="4">
    <source>
        <dbReference type="Proteomes" id="UP000186879"/>
    </source>
</evidence>
<dbReference type="Gene3D" id="3.40.50.2300">
    <property type="match status" value="1"/>
</dbReference>
<name>A0A1L3Q3H7_9EURY</name>
<reference evidence="2 6" key="3">
    <citation type="submission" date="2018-10" db="EMBL/GenBank/DDBJ databases">
        <title>Cultivation of a novel Methanohalophilus strain from Kebrit Deep of the Red Sea and a genomic comparison of members of the genus Methanohalophilus.</title>
        <authorList>
            <person name="Guan Y."/>
            <person name="Ngugi D.K."/>
            <person name="Stingl U."/>
        </authorList>
    </citation>
    <scope>NUCLEOTIDE SEQUENCE [LARGE SCALE GENOMIC DNA]</scope>
    <source>
        <strain evidence="2 6">DSM 3094</strain>
    </source>
</reference>
<keyword evidence="4" id="KW-1185">Reference proteome</keyword>